<sequence>MIKILNETENYALLETNYIGHLAYIYRNRPFIAPITYFFDKERNIIIGYSAEGHKITAMRKINEVALEVSEIDSVNHWNTIVVHGTYQELDGSNAKAYLHDFSLGVKDLIIRKEQRKLDFINQFSSKIYKDDMPIVFLIKIEEVTGRMRRS</sequence>
<dbReference type="Pfam" id="PF12900">
    <property type="entry name" value="Pyridox_ox_2"/>
    <property type="match status" value="1"/>
</dbReference>
<accession>A0ABR7QF59</accession>
<name>A0ABR7QF59_9FLAO</name>
<dbReference type="InterPro" id="IPR012349">
    <property type="entry name" value="Split_barrel_FMN-bd"/>
</dbReference>
<gene>
    <name evidence="1" type="ORF">H2O64_20465</name>
</gene>
<dbReference type="EMBL" id="JACGWS010000016">
    <property type="protein sequence ID" value="MBC8757058.1"/>
    <property type="molecule type" value="Genomic_DNA"/>
</dbReference>
<dbReference type="Proteomes" id="UP000619238">
    <property type="component" value="Unassembled WGS sequence"/>
</dbReference>
<evidence type="ECO:0000313" key="2">
    <source>
        <dbReference type="Proteomes" id="UP000619238"/>
    </source>
</evidence>
<comment type="caution">
    <text evidence="1">The sequence shown here is derived from an EMBL/GenBank/DDBJ whole genome shotgun (WGS) entry which is preliminary data.</text>
</comment>
<keyword evidence="2" id="KW-1185">Reference proteome</keyword>
<dbReference type="RefSeq" id="WP_187564103.1">
    <property type="nucleotide sequence ID" value="NZ_JACGWS010000016.1"/>
</dbReference>
<protein>
    <submittedName>
        <fullName evidence="1">Pyridoxamine 5'-phosphate oxidase family protein</fullName>
    </submittedName>
</protein>
<reference evidence="1 2" key="1">
    <citation type="submission" date="2020-07" db="EMBL/GenBank/DDBJ databases">
        <title>Description of Kordia aestuariivivens sp. nov., isolated from a tidal flat.</title>
        <authorList>
            <person name="Park S."/>
            <person name="Yoon J.-H."/>
        </authorList>
    </citation>
    <scope>NUCLEOTIDE SEQUENCE [LARGE SCALE GENOMIC DNA]</scope>
    <source>
        <strain evidence="1 2">YSTF-M3</strain>
    </source>
</reference>
<evidence type="ECO:0000313" key="1">
    <source>
        <dbReference type="EMBL" id="MBC8757058.1"/>
    </source>
</evidence>
<dbReference type="Gene3D" id="2.30.110.10">
    <property type="entry name" value="Electron Transport, Fmn-binding Protein, Chain A"/>
    <property type="match status" value="1"/>
</dbReference>
<organism evidence="1 2">
    <name type="scientific">Kordia aestuariivivens</name>
    <dbReference type="NCBI Taxonomy" id="2759037"/>
    <lineage>
        <taxon>Bacteria</taxon>
        <taxon>Pseudomonadati</taxon>
        <taxon>Bacteroidota</taxon>
        <taxon>Flavobacteriia</taxon>
        <taxon>Flavobacteriales</taxon>
        <taxon>Flavobacteriaceae</taxon>
        <taxon>Kordia</taxon>
    </lineage>
</organism>
<proteinExistence type="predicted"/>
<dbReference type="SUPFAM" id="SSF50475">
    <property type="entry name" value="FMN-binding split barrel"/>
    <property type="match status" value="1"/>
</dbReference>
<dbReference type="InterPro" id="IPR024747">
    <property type="entry name" value="Pyridox_Oxase-rel"/>
</dbReference>